<gene>
    <name evidence="7" type="primary">ABSGL_07037.1 scaffold 8715</name>
</gene>
<accession>A0A163JH68</accession>
<keyword evidence="3" id="KW-0378">Hydrolase</keyword>
<evidence type="ECO:0000313" key="8">
    <source>
        <dbReference type="Proteomes" id="UP000078561"/>
    </source>
</evidence>
<dbReference type="PROSITE" id="PS51770">
    <property type="entry name" value="HOTDOG_ACOT"/>
    <property type="match status" value="1"/>
</dbReference>
<feature type="region of interest" description="Disordered" evidence="5">
    <location>
        <begin position="291"/>
        <end position="310"/>
    </location>
</feature>
<dbReference type="InterPro" id="IPR029069">
    <property type="entry name" value="HotDog_dom_sf"/>
</dbReference>
<evidence type="ECO:0000313" key="7">
    <source>
        <dbReference type="EMBL" id="SAM01296.1"/>
    </source>
</evidence>
<dbReference type="GO" id="GO:0047617">
    <property type="term" value="F:fatty acyl-CoA hydrolase activity"/>
    <property type="evidence" value="ECO:0007669"/>
    <property type="project" value="TreeGrafter"/>
</dbReference>
<keyword evidence="8" id="KW-1185">Reference proteome</keyword>
<comment type="similarity">
    <text evidence="1">Belongs to the acyl coenzyme A hydrolase family.</text>
</comment>
<dbReference type="EMBL" id="LT553525">
    <property type="protein sequence ID" value="SAM01296.1"/>
    <property type="molecule type" value="Genomic_DNA"/>
</dbReference>
<dbReference type="PANTHER" id="PTHR12655:SF0">
    <property type="entry name" value="ACYL-COENZYME A THIOESTERASE 9, MITOCHONDRIAL"/>
    <property type="match status" value="1"/>
</dbReference>
<dbReference type="STRING" id="4829.A0A163JH68"/>
<evidence type="ECO:0000256" key="5">
    <source>
        <dbReference type="SAM" id="MobiDB-lite"/>
    </source>
</evidence>
<keyword evidence="2" id="KW-0677">Repeat</keyword>
<dbReference type="AlphaFoldDB" id="A0A163JH68"/>
<dbReference type="Proteomes" id="UP000078561">
    <property type="component" value="Unassembled WGS sequence"/>
</dbReference>
<dbReference type="PANTHER" id="PTHR12655">
    <property type="entry name" value="ACYL-COA THIOESTERASE"/>
    <property type="match status" value="1"/>
</dbReference>
<evidence type="ECO:0000256" key="3">
    <source>
        <dbReference type="ARBA" id="ARBA00022801"/>
    </source>
</evidence>
<evidence type="ECO:0000259" key="6">
    <source>
        <dbReference type="PROSITE" id="PS51770"/>
    </source>
</evidence>
<sequence length="525" mass="59192">MLFRLPARQRLALPFYLLRIQRGVPSSCLPRSFSSTSSREEQSKPIVPTSACKFTTKSAVVYRIINLLCTFRCRRSGDLLAKVYTVRPVSFWMDKIIQNENKKDPTTESTKERVLVEKTVGRTNPGRKWRCFKKVAERVSSILFWRKASTDSLPTHIDLDALAGAIGYKHIDNNDPDAAPVTIVTASVDRLDLFLPKAVENYRLSGNVTYVGNSSMEIFIKGEIVPENVSGDENASEIDIAKNSYLDANTVLATRFTMVAISASSHKPVKINPLRTTSPAEERLRDVAMMNKRRKKKEAESSLARQAPTAQESLEMHDMFLEFSQYVYNNSKRDGDYGDDFASTLSPDERRPLPDDCVWMSDTRRDTLILCHAQFRNIHNNIFGGFIMKKALELSFATASTFLRSKAPIVLSMDGVTFRKPVFVGSLLSMKAGIVYAPGYPHRSIQVRVVAAVIDIEKNTKETTNVFYFTLSCADDHIKVPRVLPRTYAEIMLWLDGRRRRTHGMHARQLLLEDLTPLPGTGPAL</sequence>
<keyword evidence="4" id="KW-0809">Transit peptide</keyword>
<dbReference type="InterPro" id="IPR033120">
    <property type="entry name" value="HOTDOG_ACOT"/>
</dbReference>
<dbReference type="InParanoid" id="A0A163JH68"/>
<evidence type="ECO:0000256" key="2">
    <source>
        <dbReference type="ARBA" id="ARBA00022737"/>
    </source>
</evidence>
<dbReference type="OrthoDB" id="331699at2759"/>
<feature type="domain" description="HotDog ACOT-type" evidence="6">
    <location>
        <begin position="361"/>
        <end position="477"/>
    </location>
</feature>
<dbReference type="Gene3D" id="3.10.129.10">
    <property type="entry name" value="Hotdog Thioesterase"/>
    <property type="match status" value="2"/>
</dbReference>
<organism evidence="7">
    <name type="scientific">Absidia glauca</name>
    <name type="common">Pin mould</name>
    <dbReference type="NCBI Taxonomy" id="4829"/>
    <lineage>
        <taxon>Eukaryota</taxon>
        <taxon>Fungi</taxon>
        <taxon>Fungi incertae sedis</taxon>
        <taxon>Mucoromycota</taxon>
        <taxon>Mucoromycotina</taxon>
        <taxon>Mucoromycetes</taxon>
        <taxon>Mucorales</taxon>
        <taxon>Cunninghamellaceae</taxon>
        <taxon>Absidia</taxon>
    </lineage>
</organism>
<evidence type="ECO:0000256" key="4">
    <source>
        <dbReference type="ARBA" id="ARBA00022946"/>
    </source>
</evidence>
<dbReference type="GO" id="GO:0006637">
    <property type="term" value="P:acyl-CoA metabolic process"/>
    <property type="evidence" value="ECO:0007669"/>
    <property type="project" value="TreeGrafter"/>
</dbReference>
<dbReference type="CDD" id="cd03442">
    <property type="entry name" value="BFIT_BACH"/>
    <property type="match status" value="1"/>
</dbReference>
<evidence type="ECO:0000256" key="1">
    <source>
        <dbReference type="ARBA" id="ARBA00010458"/>
    </source>
</evidence>
<reference evidence="7" key="1">
    <citation type="submission" date="2016-04" db="EMBL/GenBank/DDBJ databases">
        <authorList>
            <person name="Evans L.H."/>
            <person name="Alamgir A."/>
            <person name="Owens N."/>
            <person name="Weber N.D."/>
            <person name="Virtaneva K."/>
            <person name="Barbian K."/>
            <person name="Babar A."/>
            <person name="Rosenke K."/>
        </authorList>
    </citation>
    <scope>NUCLEOTIDE SEQUENCE [LARGE SCALE GENOMIC DNA]</scope>
    <source>
        <strain evidence="7">CBS 101.48</strain>
    </source>
</reference>
<dbReference type="SUPFAM" id="SSF54637">
    <property type="entry name" value="Thioesterase/thiol ester dehydrase-isomerase"/>
    <property type="match status" value="2"/>
</dbReference>
<dbReference type="GO" id="GO:0005739">
    <property type="term" value="C:mitochondrion"/>
    <property type="evidence" value="ECO:0007669"/>
    <property type="project" value="TreeGrafter"/>
</dbReference>
<protein>
    <recommendedName>
        <fullName evidence="6">HotDog ACOT-type domain-containing protein</fullName>
    </recommendedName>
</protein>
<name>A0A163JH68_ABSGL</name>
<proteinExistence type="inferred from homology"/>